<feature type="transmembrane region" description="Helical" evidence="6">
    <location>
        <begin position="337"/>
        <end position="353"/>
    </location>
</feature>
<evidence type="ECO:0000256" key="5">
    <source>
        <dbReference type="ARBA" id="ARBA00023136"/>
    </source>
</evidence>
<keyword evidence="5 6" id="KW-0472">Membrane</keyword>
<dbReference type="InterPro" id="IPR020846">
    <property type="entry name" value="MFS_dom"/>
</dbReference>
<comment type="subcellular location">
    <subcellularLocation>
        <location evidence="1">Endomembrane system</location>
        <topology evidence="1">Multi-pass membrane protein</topology>
    </subcellularLocation>
</comment>
<feature type="transmembrane region" description="Helical" evidence="6">
    <location>
        <begin position="114"/>
        <end position="135"/>
    </location>
</feature>
<dbReference type="Gene3D" id="1.20.1250.20">
    <property type="entry name" value="MFS general substrate transporter like domains"/>
    <property type="match status" value="1"/>
</dbReference>
<dbReference type="PROSITE" id="PS50850">
    <property type="entry name" value="MFS"/>
    <property type="match status" value="1"/>
</dbReference>
<sequence>MLKIGDKKLIGAWAFYDWANSVYSLVISTAVFPLFYSAITKGETVYFLGMKWEYADTLYSYALSFSFLIVAFISPILSAIADYTGNKLKFMKFFCWLGGLSVMTMYFFEDLHTVWIGIICTILASIGFWASIVFYNSYLPEVARPEEQDATSAKGFIYGYIGSIILLLCCLAMILVPGIFGFDLHISKTILANGSEAAIETALESAKNEASLKAMRVSFILVGLWWIGFAQVTFKKLPNKMHNRKPAKDFIWKGFKELQKVWFELKQYPTLKNFLLAFFLLSVGVQTIILLATIFGSSELGLGTINLIITVLLIQFVAILGAYVFSKISKKYGNFKALKITLVIWILVCLAAFMLEKEMTYVENYFYALGALLGLVLGAIQSLTRSTYSKLLPKTEDNTTYFSFYDVTEKIAIVLGTFVFGFLIYLTDSMQWSVLSLGLFFVAALCVLNKLKSTKHVH</sequence>
<comment type="caution">
    <text evidence="8">The sequence shown here is derived from an EMBL/GenBank/DDBJ whole genome shotgun (WGS) entry which is preliminary data.</text>
</comment>
<feature type="transmembrane region" description="Helical" evidence="6">
    <location>
        <begin position="21"/>
        <end position="39"/>
    </location>
</feature>
<keyword evidence="3 6" id="KW-0812">Transmembrane</keyword>
<feature type="transmembrane region" description="Helical" evidence="6">
    <location>
        <begin position="404"/>
        <end position="426"/>
    </location>
</feature>
<keyword evidence="4 6" id="KW-1133">Transmembrane helix</keyword>
<dbReference type="OrthoDB" id="9768783at2"/>
<evidence type="ECO:0000256" key="4">
    <source>
        <dbReference type="ARBA" id="ARBA00022989"/>
    </source>
</evidence>
<keyword evidence="9" id="KW-1185">Reference proteome</keyword>
<dbReference type="InterPro" id="IPR024671">
    <property type="entry name" value="Atg22-like"/>
</dbReference>
<evidence type="ECO:0000256" key="6">
    <source>
        <dbReference type="SAM" id="Phobius"/>
    </source>
</evidence>
<feature type="transmembrane region" description="Helical" evidence="6">
    <location>
        <begin position="432"/>
        <end position="451"/>
    </location>
</feature>
<dbReference type="GO" id="GO:0012505">
    <property type="term" value="C:endomembrane system"/>
    <property type="evidence" value="ECO:0007669"/>
    <property type="project" value="UniProtKB-SubCell"/>
</dbReference>
<feature type="transmembrane region" description="Helical" evidence="6">
    <location>
        <begin position="365"/>
        <end position="383"/>
    </location>
</feature>
<feature type="transmembrane region" description="Helical" evidence="6">
    <location>
        <begin position="301"/>
        <end position="325"/>
    </location>
</feature>
<evidence type="ECO:0000313" key="9">
    <source>
        <dbReference type="Proteomes" id="UP000003053"/>
    </source>
</evidence>
<protein>
    <recommendedName>
        <fullName evidence="7">Major facilitator superfamily (MFS) profile domain-containing protein</fullName>
    </recommendedName>
</protein>
<dbReference type="SUPFAM" id="SSF103473">
    <property type="entry name" value="MFS general substrate transporter"/>
    <property type="match status" value="1"/>
</dbReference>
<dbReference type="PANTHER" id="PTHR23519">
    <property type="entry name" value="AUTOPHAGY-RELATED PROTEIN 22"/>
    <property type="match status" value="1"/>
</dbReference>
<dbReference type="InterPro" id="IPR036259">
    <property type="entry name" value="MFS_trans_sf"/>
</dbReference>
<name>A4C1Q0_9FLAO</name>
<feature type="domain" description="Major facilitator superfamily (MFS) profile" evidence="7">
    <location>
        <begin position="270"/>
        <end position="458"/>
    </location>
</feature>
<dbReference type="RefSeq" id="WP_004571014.1">
    <property type="nucleotide sequence ID" value="NZ_CH724148.1"/>
</dbReference>
<evidence type="ECO:0000256" key="2">
    <source>
        <dbReference type="ARBA" id="ARBA00022448"/>
    </source>
</evidence>
<dbReference type="EMBL" id="AAOG01000003">
    <property type="protein sequence ID" value="EAR12053.1"/>
    <property type="molecule type" value="Genomic_DNA"/>
</dbReference>
<feature type="transmembrane region" description="Helical" evidence="6">
    <location>
        <begin position="214"/>
        <end position="234"/>
    </location>
</feature>
<dbReference type="InterPro" id="IPR050495">
    <property type="entry name" value="ATG22/LtaA_families"/>
</dbReference>
<dbReference type="Proteomes" id="UP000003053">
    <property type="component" value="Unassembled WGS sequence"/>
</dbReference>
<feature type="transmembrane region" description="Helical" evidence="6">
    <location>
        <begin position="156"/>
        <end position="180"/>
    </location>
</feature>
<feature type="transmembrane region" description="Helical" evidence="6">
    <location>
        <begin position="59"/>
        <end position="78"/>
    </location>
</feature>
<evidence type="ECO:0000256" key="1">
    <source>
        <dbReference type="ARBA" id="ARBA00004127"/>
    </source>
</evidence>
<evidence type="ECO:0000313" key="8">
    <source>
        <dbReference type="EMBL" id="EAR12053.1"/>
    </source>
</evidence>
<keyword evidence="2" id="KW-0813">Transport</keyword>
<dbReference type="eggNOG" id="COG2270">
    <property type="taxonomic scope" value="Bacteria"/>
</dbReference>
<feature type="transmembrane region" description="Helical" evidence="6">
    <location>
        <begin position="90"/>
        <end position="108"/>
    </location>
</feature>
<proteinExistence type="predicted"/>
<reference evidence="8 9" key="1">
    <citation type="submission" date="2006-02" db="EMBL/GenBank/DDBJ databases">
        <authorList>
            <person name="Murray A."/>
            <person name="Staley J."/>
            <person name="Ferriera S."/>
            <person name="Johnson J."/>
            <person name="Kravitz S."/>
            <person name="Halpern A."/>
            <person name="Remington K."/>
            <person name="Beeson K."/>
            <person name="Tran B."/>
            <person name="Rogers Y.-H."/>
            <person name="Friedman R."/>
            <person name="Venter J.C."/>
        </authorList>
    </citation>
    <scope>NUCLEOTIDE SEQUENCE [LARGE SCALE GENOMIC DNA]</scope>
    <source>
        <strain evidence="8 9">23-P</strain>
    </source>
</reference>
<dbReference type="GO" id="GO:0022857">
    <property type="term" value="F:transmembrane transporter activity"/>
    <property type="evidence" value="ECO:0007669"/>
    <property type="project" value="InterPro"/>
</dbReference>
<feature type="transmembrane region" description="Helical" evidence="6">
    <location>
        <begin position="274"/>
        <end position="295"/>
    </location>
</feature>
<dbReference type="AlphaFoldDB" id="A4C1Q0"/>
<dbReference type="HOGENOM" id="CLU_017518_3_0_10"/>
<dbReference type="Pfam" id="PF11700">
    <property type="entry name" value="ATG22"/>
    <property type="match status" value="2"/>
</dbReference>
<accession>A4C1Q0</accession>
<dbReference type="PANTHER" id="PTHR23519:SF1">
    <property type="entry name" value="AUTOPHAGY-RELATED PROTEIN 22"/>
    <property type="match status" value="1"/>
</dbReference>
<organism evidence="8 9">
    <name type="scientific">Polaribacter irgensii 23-P</name>
    <dbReference type="NCBI Taxonomy" id="313594"/>
    <lineage>
        <taxon>Bacteria</taxon>
        <taxon>Pseudomonadati</taxon>
        <taxon>Bacteroidota</taxon>
        <taxon>Flavobacteriia</taxon>
        <taxon>Flavobacteriales</taxon>
        <taxon>Flavobacteriaceae</taxon>
    </lineage>
</organism>
<evidence type="ECO:0000256" key="3">
    <source>
        <dbReference type="ARBA" id="ARBA00022692"/>
    </source>
</evidence>
<gene>
    <name evidence="8" type="ORF">PI23P_11987</name>
</gene>
<evidence type="ECO:0000259" key="7">
    <source>
        <dbReference type="PROSITE" id="PS50850"/>
    </source>
</evidence>